<dbReference type="Proteomes" id="UP000002157">
    <property type="component" value="Chromosome"/>
</dbReference>
<keyword evidence="1" id="KW-0812">Transmembrane</keyword>
<gene>
    <name evidence="2" type="ordered locus">PputGB1_2016</name>
</gene>
<dbReference type="KEGG" id="ppg:PputGB1_2016"/>
<evidence type="ECO:0000313" key="3">
    <source>
        <dbReference type="Proteomes" id="UP000002157"/>
    </source>
</evidence>
<reference evidence="2 3" key="1">
    <citation type="submission" date="2008-01" db="EMBL/GenBank/DDBJ databases">
        <title>Complete sequence of Pseudomonas putida GB-1.</title>
        <authorList>
            <consortium name="US DOE Joint Genome Institute"/>
            <person name="Copeland A."/>
            <person name="Lucas S."/>
            <person name="Lapidus A."/>
            <person name="Barry K."/>
            <person name="Glavina del Rio T."/>
            <person name="Dalin E."/>
            <person name="Tice H."/>
            <person name="Pitluck S."/>
            <person name="Bruce D."/>
            <person name="Goodwin L."/>
            <person name="Chertkov O."/>
            <person name="Brettin T."/>
            <person name="Detter J.C."/>
            <person name="Han C."/>
            <person name="Kuske C.R."/>
            <person name="Schmutz J."/>
            <person name="Larimer F."/>
            <person name="Land M."/>
            <person name="Hauser L."/>
            <person name="Kyrpides N."/>
            <person name="Kim E."/>
            <person name="McCarthy J.K."/>
            <person name="Richardson P."/>
        </authorList>
    </citation>
    <scope>NUCLEOTIDE SEQUENCE [LARGE SCALE GENOMIC DNA]</scope>
    <source>
        <strain evidence="2 3">GB-1</strain>
    </source>
</reference>
<evidence type="ECO:0000313" key="2">
    <source>
        <dbReference type="EMBL" id="ABY97917.1"/>
    </source>
</evidence>
<dbReference type="AlphaFoldDB" id="B0KKL1"/>
<keyword evidence="1" id="KW-0472">Membrane</keyword>
<proteinExistence type="predicted"/>
<dbReference type="HOGENOM" id="CLU_191520_0_0_6"/>
<organism evidence="2 3">
    <name type="scientific">Pseudomonas putida (strain GB-1)</name>
    <dbReference type="NCBI Taxonomy" id="76869"/>
    <lineage>
        <taxon>Bacteria</taxon>
        <taxon>Pseudomonadati</taxon>
        <taxon>Pseudomonadota</taxon>
        <taxon>Gammaproteobacteria</taxon>
        <taxon>Pseudomonadales</taxon>
        <taxon>Pseudomonadaceae</taxon>
        <taxon>Pseudomonas</taxon>
    </lineage>
</organism>
<keyword evidence="1" id="KW-1133">Transmembrane helix</keyword>
<dbReference type="EMBL" id="CP000926">
    <property type="protein sequence ID" value="ABY97917.1"/>
    <property type="molecule type" value="Genomic_DNA"/>
</dbReference>
<evidence type="ECO:0000256" key="1">
    <source>
        <dbReference type="SAM" id="Phobius"/>
    </source>
</evidence>
<feature type="transmembrane region" description="Helical" evidence="1">
    <location>
        <begin position="12"/>
        <end position="32"/>
    </location>
</feature>
<name>B0KKL1_PSEPG</name>
<accession>B0KKL1</accession>
<sequence>MTTPEERYMEAIEIALLGVCGITLLLVCLQLVRQGEIWSLLQSDRELEHTARIHRQENSTLHAALRTEREHVSQLQHQIQVLLGLAPEA</sequence>
<protein>
    <submittedName>
        <fullName evidence="2">Uncharacterized protein</fullName>
    </submittedName>
</protein>